<evidence type="ECO:0000256" key="1">
    <source>
        <dbReference type="ARBA" id="ARBA00023122"/>
    </source>
</evidence>
<dbReference type="PANTHER" id="PTHR43080">
    <property type="entry name" value="CBS DOMAIN-CONTAINING PROTEIN CBSX3, MITOCHONDRIAL"/>
    <property type="match status" value="1"/>
</dbReference>
<dbReference type="Proteomes" id="UP000295217">
    <property type="component" value="Unassembled WGS sequence"/>
</dbReference>
<dbReference type="SUPFAM" id="SSF54631">
    <property type="entry name" value="CBS-domain pair"/>
    <property type="match status" value="1"/>
</dbReference>
<keyword evidence="5" id="KW-1185">Reference proteome</keyword>
<dbReference type="SMART" id="SM00116">
    <property type="entry name" value="CBS"/>
    <property type="match status" value="2"/>
</dbReference>
<accession>A0A4V2YRH1</accession>
<comment type="caution">
    <text evidence="4">The sequence shown here is derived from an EMBL/GenBank/DDBJ whole genome shotgun (WGS) entry which is preliminary data.</text>
</comment>
<sequence length="132" mass="13908">MTTEVVTLPTDASVRQAAAEMRDHDIGDVMVVDGDTLRGVVTDRDLVVRVLAENGDLDGPVGDVCSSGDLVTARPDTSVDDVVQMLRQAAVRRVPVIDDQQRPVGMVSIGDLAIVEDSRSALADISAAPPNT</sequence>
<evidence type="ECO:0000259" key="3">
    <source>
        <dbReference type="PROSITE" id="PS51371"/>
    </source>
</evidence>
<evidence type="ECO:0000313" key="5">
    <source>
        <dbReference type="Proteomes" id="UP000295217"/>
    </source>
</evidence>
<feature type="domain" description="CBS" evidence="3">
    <location>
        <begin position="65"/>
        <end position="125"/>
    </location>
</feature>
<dbReference type="InterPro" id="IPR000644">
    <property type="entry name" value="CBS_dom"/>
</dbReference>
<proteinExistence type="predicted"/>
<evidence type="ECO:0000256" key="2">
    <source>
        <dbReference type="PROSITE-ProRule" id="PRU00703"/>
    </source>
</evidence>
<dbReference type="EMBL" id="SMLB01000045">
    <property type="protein sequence ID" value="TDD65967.1"/>
    <property type="molecule type" value="Genomic_DNA"/>
</dbReference>
<protein>
    <submittedName>
        <fullName evidence="4">CBS domain-containing protein</fullName>
    </submittedName>
</protein>
<evidence type="ECO:0000313" key="4">
    <source>
        <dbReference type="EMBL" id="TDD65967.1"/>
    </source>
</evidence>
<name>A0A4V2YRH1_9ACTN</name>
<dbReference type="OrthoDB" id="9789996at2"/>
<dbReference type="PROSITE" id="PS51371">
    <property type="entry name" value="CBS"/>
    <property type="match status" value="2"/>
</dbReference>
<dbReference type="InterPro" id="IPR046342">
    <property type="entry name" value="CBS_dom_sf"/>
</dbReference>
<dbReference type="Gene3D" id="3.10.580.10">
    <property type="entry name" value="CBS-domain"/>
    <property type="match status" value="1"/>
</dbReference>
<organism evidence="4 5">
    <name type="scientific">Jiangella aurantiaca</name>
    <dbReference type="NCBI Taxonomy" id="2530373"/>
    <lineage>
        <taxon>Bacteria</taxon>
        <taxon>Bacillati</taxon>
        <taxon>Actinomycetota</taxon>
        <taxon>Actinomycetes</taxon>
        <taxon>Jiangellales</taxon>
        <taxon>Jiangellaceae</taxon>
        <taxon>Jiangella</taxon>
    </lineage>
</organism>
<dbReference type="Pfam" id="PF00571">
    <property type="entry name" value="CBS"/>
    <property type="match status" value="2"/>
</dbReference>
<dbReference type="InterPro" id="IPR051257">
    <property type="entry name" value="Diverse_CBS-Domain"/>
</dbReference>
<keyword evidence="1 2" id="KW-0129">CBS domain</keyword>
<dbReference type="AlphaFoldDB" id="A0A4V2YRH1"/>
<feature type="domain" description="CBS" evidence="3">
    <location>
        <begin position="1"/>
        <end position="57"/>
    </location>
</feature>
<reference evidence="4 5" key="1">
    <citation type="submission" date="2019-02" db="EMBL/GenBank/DDBJ databases">
        <title>Draft genome sequences of novel Actinobacteria.</title>
        <authorList>
            <person name="Sahin N."/>
            <person name="Ay H."/>
            <person name="Saygin H."/>
        </authorList>
    </citation>
    <scope>NUCLEOTIDE SEQUENCE [LARGE SCALE GENOMIC DNA]</scope>
    <source>
        <strain evidence="4 5">8K307</strain>
    </source>
</reference>
<gene>
    <name evidence="4" type="ORF">E1262_23635</name>
</gene>
<dbReference type="PANTHER" id="PTHR43080:SF2">
    <property type="entry name" value="CBS DOMAIN-CONTAINING PROTEIN"/>
    <property type="match status" value="1"/>
</dbReference>